<dbReference type="PANTHER" id="PTHR43737:SF1">
    <property type="entry name" value="DUF1501 DOMAIN-CONTAINING PROTEIN"/>
    <property type="match status" value="1"/>
</dbReference>
<protein>
    <recommendedName>
        <fullName evidence="3">DUF1501 domain-containing protein</fullName>
    </recommendedName>
</protein>
<name>A0A518H5M6_9BACT</name>
<proteinExistence type="predicted"/>
<gene>
    <name evidence="1" type="ORF">ElP_40550</name>
</gene>
<dbReference type="PANTHER" id="PTHR43737">
    <property type="entry name" value="BLL7424 PROTEIN"/>
    <property type="match status" value="1"/>
</dbReference>
<dbReference type="InterPro" id="IPR017850">
    <property type="entry name" value="Alkaline_phosphatase_core_sf"/>
</dbReference>
<dbReference type="KEGG" id="tpla:ElP_40550"/>
<dbReference type="SUPFAM" id="SSF53649">
    <property type="entry name" value="Alkaline phosphatase-like"/>
    <property type="match status" value="1"/>
</dbReference>
<sequence length="494" mass="53512">MSRASLHPKTPTGLPRHPVVSRRFALQAGALGVLGLGSGHLRALRAADEVDPASEGGGRTAKSVIFIFLSGGLGQLDSFDMKPDAPEEVRGEFRPIATNVPGLEICEHLPMLAQRADRWSLVRSLTHPWNEHSQGHMVMLSGRTQLPPGFDATRPKPTDWPAIAAVAGALVGPRGNLPPAVVLPERLVHNTGRVIPGQFAGIMGPRRDPWFIEASPFDNTYYGAYPEYGFDHQDRGRPEPEKAFRAPSLDLPEGLDGGRLRDRLALLELVDAKRRSLDASAGLGPFDAHRQSAVSMLTDPSVRSSLDVSDAPRADLERYGDNLFGWSLLMAKRLVSADVDLVQVNLGNNETWDTHGNAFPHLKDKLYPPTDRAVSALLDDLQSEGLLDSTLVVMAGEFGRTPKISHLASHYEHPGRDHWGRAQSVFLAGGGIRGGRVIGATDRVGGEPVSDPQRPENLAATIYRALGLPATAAWHDEQGRPHFIYHGDPIPGLS</sequence>
<accession>A0A518H5M6</accession>
<dbReference type="Pfam" id="PF07394">
    <property type="entry name" value="DUF1501"/>
    <property type="match status" value="1"/>
</dbReference>
<organism evidence="1 2">
    <name type="scientific">Tautonia plasticadhaerens</name>
    <dbReference type="NCBI Taxonomy" id="2527974"/>
    <lineage>
        <taxon>Bacteria</taxon>
        <taxon>Pseudomonadati</taxon>
        <taxon>Planctomycetota</taxon>
        <taxon>Planctomycetia</taxon>
        <taxon>Isosphaerales</taxon>
        <taxon>Isosphaeraceae</taxon>
        <taxon>Tautonia</taxon>
    </lineage>
</organism>
<dbReference type="InterPro" id="IPR010869">
    <property type="entry name" value="DUF1501"/>
</dbReference>
<dbReference type="AlphaFoldDB" id="A0A518H5M6"/>
<keyword evidence="2" id="KW-1185">Reference proteome</keyword>
<dbReference type="EMBL" id="CP036426">
    <property type="protein sequence ID" value="QDV36141.1"/>
    <property type="molecule type" value="Genomic_DNA"/>
</dbReference>
<dbReference type="OrthoDB" id="127333at2"/>
<evidence type="ECO:0008006" key="3">
    <source>
        <dbReference type="Google" id="ProtNLM"/>
    </source>
</evidence>
<evidence type="ECO:0000313" key="2">
    <source>
        <dbReference type="Proteomes" id="UP000317835"/>
    </source>
</evidence>
<evidence type="ECO:0000313" key="1">
    <source>
        <dbReference type="EMBL" id="QDV36141.1"/>
    </source>
</evidence>
<dbReference type="RefSeq" id="WP_145272215.1">
    <property type="nucleotide sequence ID" value="NZ_CP036426.1"/>
</dbReference>
<reference evidence="1 2" key="1">
    <citation type="submission" date="2019-02" db="EMBL/GenBank/DDBJ databases">
        <title>Deep-cultivation of Planctomycetes and their phenomic and genomic characterization uncovers novel biology.</title>
        <authorList>
            <person name="Wiegand S."/>
            <person name="Jogler M."/>
            <person name="Boedeker C."/>
            <person name="Pinto D."/>
            <person name="Vollmers J."/>
            <person name="Rivas-Marin E."/>
            <person name="Kohn T."/>
            <person name="Peeters S.H."/>
            <person name="Heuer A."/>
            <person name="Rast P."/>
            <person name="Oberbeckmann S."/>
            <person name="Bunk B."/>
            <person name="Jeske O."/>
            <person name="Meyerdierks A."/>
            <person name="Storesund J.E."/>
            <person name="Kallscheuer N."/>
            <person name="Luecker S."/>
            <person name="Lage O.M."/>
            <person name="Pohl T."/>
            <person name="Merkel B.J."/>
            <person name="Hornburger P."/>
            <person name="Mueller R.-W."/>
            <person name="Bruemmer F."/>
            <person name="Labrenz M."/>
            <person name="Spormann A.M."/>
            <person name="Op den Camp H."/>
            <person name="Overmann J."/>
            <person name="Amann R."/>
            <person name="Jetten M.S.M."/>
            <person name="Mascher T."/>
            <person name="Medema M.H."/>
            <person name="Devos D.P."/>
            <person name="Kaster A.-K."/>
            <person name="Ovreas L."/>
            <person name="Rohde M."/>
            <person name="Galperin M.Y."/>
            <person name="Jogler C."/>
        </authorList>
    </citation>
    <scope>NUCLEOTIDE SEQUENCE [LARGE SCALE GENOMIC DNA]</scope>
    <source>
        <strain evidence="1 2">ElP</strain>
    </source>
</reference>
<dbReference type="Proteomes" id="UP000317835">
    <property type="component" value="Chromosome"/>
</dbReference>